<evidence type="ECO:0000313" key="9">
    <source>
        <dbReference type="EMBL" id="MCA9380567.1"/>
    </source>
</evidence>
<evidence type="ECO:0000256" key="5">
    <source>
        <dbReference type="ARBA" id="ARBA00023211"/>
    </source>
</evidence>
<evidence type="ECO:0000256" key="2">
    <source>
        <dbReference type="ARBA" id="ARBA00012146"/>
    </source>
</evidence>
<dbReference type="NCBIfam" id="NF003877">
    <property type="entry name" value="PRK05427.1"/>
    <property type="match status" value="1"/>
</dbReference>
<proteinExistence type="predicted"/>
<feature type="non-terminal residue" evidence="9">
    <location>
        <position position="289"/>
    </location>
</feature>
<evidence type="ECO:0000256" key="1">
    <source>
        <dbReference type="ARBA" id="ARBA00001936"/>
    </source>
</evidence>
<comment type="catalytic activity">
    <reaction evidence="7">
        <text>diphosphate + H2O = 2 phosphate + H(+)</text>
        <dbReference type="Rhea" id="RHEA:24576"/>
        <dbReference type="ChEBI" id="CHEBI:15377"/>
        <dbReference type="ChEBI" id="CHEBI:15378"/>
        <dbReference type="ChEBI" id="CHEBI:33019"/>
        <dbReference type="ChEBI" id="CHEBI:43474"/>
        <dbReference type="EC" id="3.6.1.1"/>
    </reaction>
</comment>
<dbReference type="GO" id="GO:0004427">
    <property type="term" value="F:inorganic diphosphate phosphatase activity"/>
    <property type="evidence" value="ECO:0007669"/>
    <property type="project" value="UniProtKB-EC"/>
</dbReference>
<evidence type="ECO:0000256" key="7">
    <source>
        <dbReference type="ARBA" id="ARBA00047820"/>
    </source>
</evidence>
<name>A0A955L047_9BACT</name>
<feature type="domain" description="DHHA2" evidence="8">
    <location>
        <begin position="182"/>
        <end position="289"/>
    </location>
</feature>
<sequence length="289" mass="31731">MSIQVFGHLAPDTDSTCTPLVYAWFLTNVRNTPAQAVITGEINKEAAYVLKKFDLEKPKLITELQPSSEVVIIDTNNPEELLPGVNDTNILEVIDHHKLVGGLSTSEPLTMTIRKYGCVATLVWEMIKDELPSETPNWVYGLLMAAITSDTLKMTSPTTTENDKAALAELSSKSGLSIDEFAEELFSAKSDLTGMSAKDVILSDSKVFTMGSKKVRVAVLETAKPQNVLAMKEELLSAMNELKIKEGSDYLFFYIVDILENSSELLASTAEEKELAQKAHSANFEGETM</sequence>
<dbReference type="GO" id="GO:0046872">
    <property type="term" value="F:metal ion binding"/>
    <property type="evidence" value="ECO:0007669"/>
    <property type="project" value="UniProtKB-KW"/>
</dbReference>
<dbReference type="InterPro" id="IPR004097">
    <property type="entry name" value="DHHA2"/>
</dbReference>
<dbReference type="InterPro" id="IPR038222">
    <property type="entry name" value="DHHA2_dom_sf"/>
</dbReference>
<dbReference type="SUPFAM" id="SSF64182">
    <property type="entry name" value="DHH phosphoesterases"/>
    <property type="match status" value="1"/>
</dbReference>
<dbReference type="Pfam" id="PF01368">
    <property type="entry name" value="DHH"/>
    <property type="match status" value="1"/>
</dbReference>
<dbReference type="Pfam" id="PF02833">
    <property type="entry name" value="DHHA2"/>
    <property type="match status" value="1"/>
</dbReference>
<comment type="cofactor">
    <cofactor evidence="1">
        <name>Mn(2+)</name>
        <dbReference type="ChEBI" id="CHEBI:29035"/>
    </cofactor>
</comment>
<dbReference type="Proteomes" id="UP000745577">
    <property type="component" value="Unassembled WGS sequence"/>
</dbReference>
<dbReference type="InterPro" id="IPR038763">
    <property type="entry name" value="DHH_sf"/>
</dbReference>
<reference evidence="9" key="1">
    <citation type="submission" date="2020-04" db="EMBL/GenBank/DDBJ databases">
        <authorList>
            <person name="Zhang T."/>
        </authorList>
    </citation>
    <scope>NUCLEOTIDE SEQUENCE</scope>
    <source>
        <strain evidence="9">HKST-UBA15</strain>
    </source>
</reference>
<dbReference type="EMBL" id="JAGQLL010000089">
    <property type="protein sequence ID" value="MCA9380567.1"/>
    <property type="molecule type" value="Genomic_DNA"/>
</dbReference>
<reference evidence="9" key="2">
    <citation type="journal article" date="2021" name="Microbiome">
        <title>Successional dynamics and alternative stable states in a saline activated sludge microbial community over 9 years.</title>
        <authorList>
            <person name="Wang Y."/>
            <person name="Ye J."/>
            <person name="Ju F."/>
            <person name="Liu L."/>
            <person name="Boyd J.A."/>
            <person name="Deng Y."/>
            <person name="Parks D.H."/>
            <person name="Jiang X."/>
            <person name="Yin X."/>
            <person name="Woodcroft B.J."/>
            <person name="Tyson G.W."/>
            <person name="Hugenholtz P."/>
            <person name="Polz M.F."/>
            <person name="Zhang T."/>
        </authorList>
    </citation>
    <scope>NUCLEOTIDE SEQUENCE</scope>
    <source>
        <strain evidence="9">HKST-UBA15</strain>
    </source>
</reference>
<dbReference type="PANTHER" id="PTHR12112:SF22">
    <property type="entry name" value="MANGANESE-DEPENDENT INORGANIC PYROPHOSPHATASE-RELATED"/>
    <property type="match status" value="1"/>
</dbReference>
<gene>
    <name evidence="9" type="ORF">KC675_05300</name>
</gene>
<evidence type="ECO:0000256" key="6">
    <source>
        <dbReference type="ARBA" id="ARBA00032535"/>
    </source>
</evidence>
<dbReference type="EC" id="3.6.1.1" evidence="2"/>
<dbReference type="GO" id="GO:0005737">
    <property type="term" value="C:cytoplasm"/>
    <property type="evidence" value="ECO:0007669"/>
    <property type="project" value="InterPro"/>
</dbReference>
<keyword evidence="5" id="KW-0464">Manganese</keyword>
<evidence type="ECO:0000256" key="4">
    <source>
        <dbReference type="ARBA" id="ARBA00022801"/>
    </source>
</evidence>
<organism evidence="9 10">
    <name type="scientific">Candidatus Dojkabacteria bacterium</name>
    <dbReference type="NCBI Taxonomy" id="2099670"/>
    <lineage>
        <taxon>Bacteria</taxon>
        <taxon>Candidatus Dojkabacteria</taxon>
    </lineage>
</organism>
<dbReference type="Gene3D" id="3.10.310.20">
    <property type="entry name" value="DHHA2 domain"/>
    <property type="match status" value="1"/>
</dbReference>
<dbReference type="AlphaFoldDB" id="A0A955L047"/>
<protein>
    <recommendedName>
        <fullName evidence="2">inorganic diphosphatase</fullName>
        <ecNumber evidence="2">3.6.1.1</ecNumber>
    </recommendedName>
    <alternativeName>
        <fullName evidence="6">Pyrophosphate phospho-hydrolase</fullName>
    </alternativeName>
</protein>
<keyword evidence="4 9" id="KW-0378">Hydrolase</keyword>
<comment type="caution">
    <text evidence="9">The sequence shown here is derived from an EMBL/GenBank/DDBJ whole genome shotgun (WGS) entry which is preliminary data.</text>
</comment>
<accession>A0A955L047</accession>
<keyword evidence="3" id="KW-0479">Metal-binding</keyword>
<dbReference type="InterPro" id="IPR001667">
    <property type="entry name" value="DDH_dom"/>
</dbReference>
<dbReference type="PANTHER" id="PTHR12112">
    <property type="entry name" value="BNIP - RELATED"/>
    <property type="match status" value="1"/>
</dbReference>
<evidence type="ECO:0000256" key="3">
    <source>
        <dbReference type="ARBA" id="ARBA00022723"/>
    </source>
</evidence>
<evidence type="ECO:0000259" key="8">
    <source>
        <dbReference type="SMART" id="SM01131"/>
    </source>
</evidence>
<dbReference type="Gene3D" id="3.90.1640.10">
    <property type="entry name" value="inorganic pyrophosphatase (n-terminal core)"/>
    <property type="match status" value="1"/>
</dbReference>
<dbReference type="SMART" id="SM01131">
    <property type="entry name" value="DHHA2"/>
    <property type="match status" value="1"/>
</dbReference>
<evidence type="ECO:0000313" key="10">
    <source>
        <dbReference type="Proteomes" id="UP000745577"/>
    </source>
</evidence>